<feature type="compositionally biased region" description="Polar residues" evidence="4">
    <location>
        <begin position="99"/>
        <end position="108"/>
    </location>
</feature>
<evidence type="ECO:0000256" key="4">
    <source>
        <dbReference type="SAM" id="MobiDB-lite"/>
    </source>
</evidence>
<dbReference type="InterPro" id="IPR042855">
    <property type="entry name" value="V_SNARE_CC"/>
</dbReference>
<keyword evidence="7" id="KW-1185">Reference proteome</keyword>
<dbReference type="GO" id="GO:0006893">
    <property type="term" value="P:Golgi to plasma membrane transport"/>
    <property type="evidence" value="ECO:0007669"/>
    <property type="project" value="TreeGrafter"/>
</dbReference>
<dbReference type="GO" id="GO:0005886">
    <property type="term" value="C:plasma membrane"/>
    <property type="evidence" value="ECO:0007669"/>
    <property type="project" value="TreeGrafter"/>
</dbReference>
<sequence length="532" mass="57781">MHGIHLSLYGSEPLPTVPLHMGDAPCDSPIEFNDSDDNAVTVPNGDDSLRKKSKDSRACMVLRRYTTEEFATSCRDRYRYQRREQSDRSDILLDKGAPSTLSRPSSTSVGIMRRLTRKGTAVARSLSFHSHLNGGVDSPRDMPVLSKNRGSTAITSVTFIHSFSRKNDPRASPCLWIGTNAGDSIALNLILPQDRLTSTVVVAPSGTVVKLKGHVLFQCFMDHSFCLASAASESYRENCKESKDCGSPEKAINNRVVTKSSLSPTYSVSSDSSEDVPQSLIVVAEFEVKVIALPSFSQLFIHKCEEVPLVKAHATHVSGYPVLMCLAADGKIVVLSLPSLRLLYHVPLLPYSVDIDDPICQRISFSEHGLGVYMASPSEVEKYTICAEIAEQATDSLGELFVACDLPDPPRNNSSFLKGVSNMFSGIQRQESCDVDSILADREKNSGGVGGGATRAVARTIPGPSVNMERTQSSGVSAGQAALAALQNISERGEKLSATVDASENLRNSAMNLSQRTGKLVEKLEKKKWYNF</sequence>
<evidence type="ECO:0000313" key="7">
    <source>
        <dbReference type="Proteomes" id="UP001196413"/>
    </source>
</evidence>
<organism evidence="6 7">
    <name type="scientific">Parelaphostrongylus tenuis</name>
    <name type="common">Meningeal worm</name>
    <dbReference type="NCBI Taxonomy" id="148309"/>
    <lineage>
        <taxon>Eukaryota</taxon>
        <taxon>Metazoa</taxon>
        <taxon>Ecdysozoa</taxon>
        <taxon>Nematoda</taxon>
        <taxon>Chromadorea</taxon>
        <taxon>Rhabditida</taxon>
        <taxon>Rhabditina</taxon>
        <taxon>Rhabditomorpha</taxon>
        <taxon>Strongyloidea</taxon>
        <taxon>Metastrongylidae</taxon>
        <taxon>Parelaphostrongylus</taxon>
    </lineage>
</organism>
<dbReference type="Proteomes" id="UP001196413">
    <property type="component" value="Unassembled WGS sequence"/>
</dbReference>
<dbReference type="GO" id="GO:0006887">
    <property type="term" value="P:exocytosis"/>
    <property type="evidence" value="ECO:0007669"/>
    <property type="project" value="TreeGrafter"/>
</dbReference>
<dbReference type="PROSITE" id="PS50892">
    <property type="entry name" value="V_SNARE"/>
    <property type="match status" value="1"/>
</dbReference>
<dbReference type="PANTHER" id="PTHR10241">
    <property type="entry name" value="LETHAL 2 GIANT LARVAE PROTEIN"/>
    <property type="match status" value="1"/>
</dbReference>
<feature type="region of interest" description="Disordered" evidence="4">
    <location>
        <begin position="28"/>
        <end position="53"/>
    </location>
</feature>
<protein>
    <recommendedName>
        <fullName evidence="5">V-SNARE coiled-coil homology domain-containing protein</fullName>
    </recommendedName>
</protein>
<evidence type="ECO:0000256" key="1">
    <source>
        <dbReference type="ARBA" id="ARBA00004496"/>
    </source>
</evidence>
<gene>
    <name evidence="6" type="ORF">KIN20_002471</name>
</gene>
<evidence type="ECO:0000259" key="5">
    <source>
        <dbReference type="PROSITE" id="PS50892"/>
    </source>
</evidence>
<comment type="subcellular location">
    <subcellularLocation>
        <location evidence="1">Cytoplasm</location>
    </subcellularLocation>
</comment>
<comment type="caution">
    <text evidence="6">The sequence shown here is derived from an EMBL/GenBank/DDBJ whole genome shotgun (WGS) entry which is preliminary data.</text>
</comment>
<reference evidence="6" key="1">
    <citation type="submission" date="2021-06" db="EMBL/GenBank/DDBJ databases">
        <title>Parelaphostrongylus tenuis whole genome reference sequence.</title>
        <authorList>
            <person name="Garwood T.J."/>
            <person name="Larsen P.A."/>
            <person name="Fountain-Jones N.M."/>
            <person name="Garbe J.R."/>
            <person name="Macchietto M.G."/>
            <person name="Kania S.A."/>
            <person name="Gerhold R.W."/>
            <person name="Richards J.E."/>
            <person name="Wolf T.M."/>
        </authorList>
    </citation>
    <scope>NUCLEOTIDE SEQUENCE</scope>
    <source>
        <strain evidence="6">MNPRO001-30</strain>
        <tissue evidence="6">Meninges</tissue>
    </source>
</reference>
<accession>A0AAD5MGP3</accession>
<feature type="region of interest" description="Disordered" evidence="4">
    <location>
        <begin position="85"/>
        <end position="108"/>
    </location>
</feature>
<dbReference type="EMBL" id="JAHQIW010000310">
    <property type="protein sequence ID" value="KAJ1347419.1"/>
    <property type="molecule type" value="Genomic_DNA"/>
</dbReference>
<name>A0AAD5MGP3_PARTN</name>
<dbReference type="GO" id="GO:0045159">
    <property type="term" value="F:myosin II binding"/>
    <property type="evidence" value="ECO:0007669"/>
    <property type="project" value="TreeGrafter"/>
</dbReference>
<dbReference type="GO" id="GO:0019905">
    <property type="term" value="F:syntaxin binding"/>
    <property type="evidence" value="ECO:0007669"/>
    <property type="project" value="TreeGrafter"/>
</dbReference>
<evidence type="ECO:0000256" key="2">
    <source>
        <dbReference type="ARBA" id="ARBA00022490"/>
    </source>
</evidence>
<dbReference type="Gene3D" id="1.20.5.110">
    <property type="match status" value="1"/>
</dbReference>
<dbReference type="PANTHER" id="PTHR10241:SF25">
    <property type="entry name" value="TOMOSYN, ISOFORM C"/>
    <property type="match status" value="1"/>
</dbReference>
<dbReference type="AlphaFoldDB" id="A0AAD5MGP3"/>
<dbReference type="GO" id="GO:0031201">
    <property type="term" value="C:SNARE complex"/>
    <property type="evidence" value="ECO:0007669"/>
    <property type="project" value="TreeGrafter"/>
</dbReference>
<keyword evidence="3" id="KW-0175">Coiled coil</keyword>
<feature type="domain" description="V-SNARE coiled-coil homology" evidence="5">
    <location>
        <begin position="467"/>
        <end position="531"/>
    </location>
</feature>
<dbReference type="InterPro" id="IPR013905">
    <property type="entry name" value="Lgl_C_dom"/>
</dbReference>
<keyword evidence="2" id="KW-0963">Cytoplasm</keyword>
<evidence type="ECO:0000256" key="3">
    <source>
        <dbReference type="PROSITE-ProRule" id="PRU00290"/>
    </source>
</evidence>
<proteinExistence type="predicted"/>
<dbReference type="GO" id="GO:0005096">
    <property type="term" value="F:GTPase activator activity"/>
    <property type="evidence" value="ECO:0007669"/>
    <property type="project" value="TreeGrafter"/>
</dbReference>
<dbReference type="Pfam" id="PF08596">
    <property type="entry name" value="Lgl_C"/>
    <property type="match status" value="1"/>
</dbReference>
<evidence type="ECO:0000313" key="6">
    <source>
        <dbReference type="EMBL" id="KAJ1347419.1"/>
    </source>
</evidence>